<keyword evidence="7" id="KW-1185">Reference proteome</keyword>
<comment type="subcellular location">
    <subcellularLocation>
        <location evidence="4">Mitochondrion</location>
    </subcellularLocation>
</comment>
<dbReference type="Proteomes" id="UP000002899">
    <property type="component" value="Chromosome IV"/>
</dbReference>
<evidence type="ECO:0000256" key="4">
    <source>
        <dbReference type="HAMAP-Rule" id="MF_03135"/>
    </source>
</evidence>
<keyword evidence="2 4" id="KW-0251">Elongation factor</keyword>
<dbReference type="Gene3D" id="3.30.479.20">
    <property type="entry name" value="Elongation factor Ts, dimerisation domain"/>
    <property type="match status" value="2"/>
</dbReference>
<dbReference type="GeneID" id="24426177"/>
<dbReference type="PANTHER" id="PTHR11741">
    <property type="entry name" value="ELONGATION FACTOR TS"/>
    <property type="match status" value="1"/>
</dbReference>
<evidence type="ECO:0000256" key="3">
    <source>
        <dbReference type="ARBA" id="ARBA00022917"/>
    </source>
</evidence>
<evidence type="ECO:0000313" key="7">
    <source>
        <dbReference type="Proteomes" id="UP000002899"/>
    </source>
</evidence>
<keyword evidence="4" id="KW-0496">Mitochondrion</keyword>
<dbReference type="SUPFAM" id="SSF46934">
    <property type="entry name" value="UBA-like"/>
    <property type="match status" value="1"/>
</dbReference>
<gene>
    <name evidence="6" type="ORF">BmR1_04g07685</name>
</gene>
<dbReference type="SUPFAM" id="SSF54713">
    <property type="entry name" value="Elongation factor Ts (EF-Ts), dimerisation domain"/>
    <property type="match status" value="2"/>
</dbReference>
<reference evidence="6 7" key="3">
    <citation type="journal article" date="2016" name="Sci. Rep.">
        <title>Genome-wide diversity and gene expression profiling of Babesia microti isolates identify polymorphic genes that mediate host-pathogen interactions.</title>
        <authorList>
            <person name="Silva J.C."/>
            <person name="Cornillot E."/>
            <person name="McCracken C."/>
            <person name="Usmani-Brown S."/>
            <person name="Dwivedi A."/>
            <person name="Ifeonu O.O."/>
            <person name="Crabtree J."/>
            <person name="Gotia H.T."/>
            <person name="Virji A.Z."/>
            <person name="Reynes C."/>
            <person name="Colinge J."/>
            <person name="Kumar V."/>
            <person name="Lawres L."/>
            <person name="Pazzi J.E."/>
            <person name="Pablo J.V."/>
            <person name="Hung C."/>
            <person name="Brancato J."/>
            <person name="Kumari P."/>
            <person name="Orvis J."/>
            <person name="Tretina K."/>
            <person name="Chibucos M."/>
            <person name="Ott S."/>
            <person name="Sadzewicz L."/>
            <person name="Sengamalay N."/>
            <person name="Shetty A.C."/>
            <person name="Su Q."/>
            <person name="Tallon L."/>
            <person name="Fraser C.M."/>
            <person name="Frutos R."/>
            <person name="Molina D.M."/>
            <person name="Krause P.J."/>
            <person name="Ben Mamoun C."/>
        </authorList>
    </citation>
    <scope>NUCLEOTIDE SEQUENCE [LARGE SCALE GENOMIC DNA]</scope>
    <source>
        <strain evidence="6 7">RI</strain>
    </source>
</reference>
<dbReference type="GO" id="GO:0005739">
    <property type="term" value="C:mitochondrion"/>
    <property type="evidence" value="ECO:0007669"/>
    <property type="project" value="UniProtKB-SubCell"/>
</dbReference>
<dbReference type="Gene3D" id="1.10.8.10">
    <property type="entry name" value="DNA helicase RuvA subunit, C-terminal domain"/>
    <property type="match status" value="1"/>
</dbReference>
<dbReference type="Pfam" id="PF00889">
    <property type="entry name" value="EF_TS"/>
    <property type="match status" value="1"/>
</dbReference>
<sequence>MRANPLRRFPIICMERCPLFVLMISNICAFDLKCKILNYPRFNIRSVFDKDAYHANIKLLRISTGLGTAECVEALKKTNNDVRKAISLLSNVEYENKMPTGDLIPLYEGVSTTSIGKKYASIIELRCQTSFVSCNSMFGNLAANIASAITAIADANNSKNVNFQDIFDKKCLVCNDSLDKTANRVKRSLQETILFTRFGIIEKPENSHFSAYSHKTNHSCSSEVGPSTSLVSFTTKNSEIVENYNLKSDTSCIARGERCIYHLEVKSRVKGSEFAREIATHIVAASPTGMSFDDIGDTYTAEKEKLTAEIANTGKPPEIIDKIVQGRLRKQFAESLLLEQEWSLGNSTTRQVIQNYNKKTGDEFKINSFIVFNVKDDMLLIANKSDDYTEINSINHSF</sequence>
<accession>I7JDD1</accession>
<proteinExistence type="inferred from homology"/>
<feature type="domain" description="Translation elongation factor EFTs/EF1B dimerisation" evidence="5">
    <location>
        <begin position="120"/>
        <end position="374"/>
    </location>
</feature>
<comment type="similarity">
    <text evidence="1 4">Belongs to the EF-Ts family.</text>
</comment>
<dbReference type="InterPro" id="IPR014039">
    <property type="entry name" value="Transl_elong_EFTs/EF1B_dimer"/>
</dbReference>
<comment type="function">
    <text evidence="4">Associates with the EF-Tu.GDP complex and induces the exchange of GDP to GTP. It remains bound to the aminoacyl-tRNA.EF-Tu.GTP complex up to the GTP hydrolysis stage on the ribosome.</text>
</comment>
<reference evidence="6 7" key="1">
    <citation type="journal article" date="2012" name="Nucleic Acids Res.">
        <title>Sequencing of the smallest Apicomplexan genome from the human pathogen Babesia microti.</title>
        <authorList>
            <person name="Cornillot E."/>
            <person name="Hadj-Kaddour K."/>
            <person name="Dassouli A."/>
            <person name="Noel B."/>
            <person name="Ranwez V."/>
            <person name="Vacherie B."/>
            <person name="Augagneur Y."/>
            <person name="Bres V."/>
            <person name="Duclos A."/>
            <person name="Randazzo S."/>
            <person name="Carcy B."/>
            <person name="Debierre-Grockiego F."/>
            <person name="Delbecq S."/>
            <person name="Moubri-Menage K."/>
            <person name="Shams-Eldin H."/>
            <person name="Usmani-Brown S."/>
            <person name="Bringaud F."/>
            <person name="Wincker P."/>
            <person name="Vivares C.P."/>
            <person name="Schwarz R.T."/>
            <person name="Schetters T.P."/>
            <person name="Krause P.J."/>
            <person name="Gorenflot A."/>
            <person name="Berry V."/>
            <person name="Barbe V."/>
            <person name="Ben Mamoun C."/>
        </authorList>
    </citation>
    <scope>NUCLEOTIDE SEQUENCE [LARGE SCALE GENOMIC DNA]</scope>
    <source>
        <strain evidence="6 7">RI</strain>
    </source>
</reference>
<evidence type="ECO:0000313" key="6">
    <source>
        <dbReference type="EMBL" id="CCF75725.1"/>
    </source>
</evidence>
<dbReference type="GO" id="GO:0070125">
    <property type="term" value="P:mitochondrial translational elongation"/>
    <property type="evidence" value="ECO:0007669"/>
    <property type="project" value="TreeGrafter"/>
</dbReference>
<dbReference type="InterPro" id="IPR009060">
    <property type="entry name" value="UBA-like_sf"/>
</dbReference>
<dbReference type="GO" id="GO:0003746">
    <property type="term" value="F:translation elongation factor activity"/>
    <property type="evidence" value="ECO:0007669"/>
    <property type="project" value="UniProtKB-UniRule"/>
</dbReference>
<dbReference type="RefSeq" id="XP_012650133.1">
    <property type="nucleotide sequence ID" value="XM_012794679.1"/>
</dbReference>
<dbReference type="Gene3D" id="1.10.286.20">
    <property type="match status" value="1"/>
</dbReference>
<name>I7JDD1_BABMR</name>
<evidence type="ECO:0000256" key="2">
    <source>
        <dbReference type="ARBA" id="ARBA00022768"/>
    </source>
</evidence>
<dbReference type="AlphaFoldDB" id="I7JDD1"/>
<evidence type="ECO:0000259" key="5">
    <source>
        <dbReference type="Pfam" id="PF00889"/>
    </source>
</evidence>
<dbReference type="PANTHER" id="PTHR11741:SF0">
    <property type="entry name" value="ELONGATION FACTOR TS, MITOCHONDRIAL"/>
    <property type="match status" value="1"/>
</dbReference>
<dbReference type="InterPro" id="IPR036402">
    <property type="entry name" value="EF-Ts_dimer_sf"/>
</dbReference>
<protein>
    <recommendedName>
        <fullName evidence="4">Elongation factor Ts, mitochondrial</fullName>
        <shortName evidence="4">EF-Ts</shortName>
        <shortName evidence="4">EF-TsMt</shortName>
    </recommendedName>
</protein>
<dbReference type="KEGG" id="bmic:BmR1_04g07685"/>
<dbReference type="HAMAP" id="MF_00050">
    <property type="entry name" value="EF_Ts"/>
    <property type="match status" value="1"/>
</dbReference>
<dbReference type="OrthoDB" id="277235at2759"/>
<organism evidence="6 7">
    <name type="scientific">Babesia microti (strain RI)</name>
    <dbReference type="NCBI Taxonomy" id="1133968"/>
    <lineage>
        <taxon>Eukaryota</taxon>
        <taxon>Sar</taxon>
        <taxon>Alveolata</taxon>
        <taxon>Apicomplexa</taxon>
        <taxon>Aconoidasida</taxon>
        <taxon>Piroplasmida</taxon>
        <taxon>Babesiidae</taxon>
        <taxon>Babesia</taxon>
    </lineage>
</organism>
<dbReference type="VEuPathDB" id="PiroplasmaDB:BmR1_04g07685"/>
<reference evidence="6 7" key="2">
    <citation type="journal article" date="2013" name="PLoS ONE">
        <title>Whole genome mapping and re-organization of the nuclear and mitochondrial genomes of Babesia microti isolates.</title>
        <authorList>
            <person name="Cornillot E."/>
            <person name="Dassouli A."/>
            <person name="Garg A."/>
            <person name="Pachikara N."/>
            <person name="Randazzo S."/>
            <person name="Depoix D."/>
            <person name="Carcy B."/>
            <person name="Delbecq S."/>
            <person name="Frutos R."/>
            <person name="Silva J.C."/>
            <person name="Sutton R."/>
            <person name="Krause P.J."/>
            <person name="Mamoun C.B."/>
        </authorList>
    </citation>
    <scope>NUCLEOTIDE SEQUENCE [LARGE SCALE GENOMIC DNA]</scope>
    <source>
        <strain evidence="6 7">RI</strain>
    </source>
</reference>
<dbReference type="EMBL" id="LN871599">
    <property type="protein sequence ID" value="CCF75725.1"/>
    <property type="molecule type" value="Genomic_DNA"/>
</dbReference>
<dbReference type="InterPro" id="IPR001816">
    <property type="entry name" value="Transl_elong_EFTs/EF1B"/>
</dbReference>
<keyword evidence="3 4" id="KW-0648">Protein biosynthesis</keyword>
<evidence type="ECO:0000256" key="1">
    <source>
        <dbReference type="ARBA" id="ARBA00005532"/>
    </source>
</evidence>